<dbReference type="InterPro" id="IPR001845">
    <property type="entry name" value="HTH_ArsR_DNA-bd_dom"/>
</dbReference>
<name>A0A2N3LX68_9HYPH</name>
<dbReference type="Gene3D" id="1.10.10.10">
    <property type="entry name" value="Winged helix-like DNA-binding domain superfamily/Winged helix DNA-binding domain"/>
    <property type="match status" value="1"/>
</dbReference>
<dbReference type="CDD" id="cd08893">
    <property type="entry name" value="SRPBCC_CalC_Aha1-like_GntR-HTH"/>
    <property type="match status" value="1"/>
</dbReference>
<protein>
    <submittedName>
        <fullName evidence="3">ArsR family transcriptional regulator</fullName>
    </submittedName>
</protein>
<dbReference type="PROSITE" id="PS50987">
    <property type="entry name" value="HTH_ARSR_2"/>
    <property type="match status" value="1"/>
</dbReference>
<comment type="similarity">
    <text evidence="1">Belongs to the AHA1 family.</text>
</comment>
<feature type="domain" description="HTH arsR-type" evidence="2">
    <location>
        <begin position="1"/>
        <end position="88"/>
    </location>
</feature>
<evidence type="ECO:0000256" key="1">
    <source>
        <dbReference type="ARBA" id="ARBA00006817"/>
    </source>
</evidence>
<gene>
    <name evidence="3" type="ORF">CXZ10_10785</name>
</gene>
<organism evidence="3 4">
    <name type="scientific">Pleomorphomonas diazotrophica</name>
    <dbReference type="NCBI Taxonomy" id="1166257"/>
    <lineage>
        <taxon>Bacteria</taxon>
        <taxon>Pseudomonadati</taxon>
        <taxon>Pseudomonadota</taxon>
        <taxon>Alphaproteobacteria</taxon>
        <taxon>Hyphomicrobiales</taxon>
        <taxon>Pleomorphomonadaceae</taxon>
        <taxon>Pleomorphomonas</taxon>
    </lineage>
</organism>
<dbReference type="CDD" id="cd00090">
    <property type="entry name" value="HTH_ARSR"/>
    <property type="match status" value="1"/>
</dbReference>
<dbReference type="AlphaFoldDB" id="A0A2N3LX68"/>
<dbReference type="SUPFAM" id="SSF55961">
    <property type="entry name" value="Bet v1-like"/>
    <property type="match status" value="1"/>
</dbReference>
<dbReference type="PRINTS" id="PR00778">
    <property type="entry name" value="HTHARSR"/>
</dbReference>
<comment type="caution">
    <text evidence="3">The sequence shown here is derived from an EMBL/GenBank/DDBJ whole genome shotgun (WGS) entry which is preliminary data.</text>
</comment>
<dbReference type="InterPro" id="IPR011991">
    <property type="entry name" value="ArsR-like_HTH"/>
</dbReference>
<dbReference type="InterPro" id="IPR023393">
    <property type="entry name" value="START-like_dom_sf"/>
</dbReference>
<dbReference type="GO" id="GO:0003700">
    <property type="term" value="F:DNA-binding transcription factor activity"/>
    <property type="evidence" value="ECO:0007669"/>
    <property type="project" value="InterPro"/>
</dbReference>
<dbReference type="InterPro" id="IPR013538">
    <property type="entry name" value="ASHA1/2-like_C"/>
</dbReference>
<evidence type="ECO:0000313" key="3">
    <source>
        <dbReference type="EMBL" id="PKR89163.1"/>
    </source>
</evidence>
<dbReference type="Gene3D" id="3.30.530.20">
    <property type="match status" value="1"/>
</dbReference>
<dbReference type="PANTHER" id="PTHR38600">
    <property type="entry name" value="TRANSCRIPTIONAL REGULATORY PROTEIN"/>
    <property type="match status" value="1"/>
</dbReference>
<dbReference type="SMART" id="SM00418">
    <property type="entry name" value="HTH_ARSR"/>
    <property type="match status" value="1"/>
</dbReference>
<dbReference type="InterPro" id="IPR036388">
    <property type="entry name" value="WH-like_DNA-bd_sf"/>
</dbReference>
<dbReference type="EMBL" id="PJNW01000007">
    <property type="protein sequence ID" value="PKR89163.1"/>
    <property type="molecule type" value="Genomic_DNA"/>
</dbReference>
<dbReference type="RefSeq" id="WP_101289172.1">
    <property type="nucleotide sequence ID" value="NZ_FOUQ01000008.1"/>
</dbReference>
<evidence type="ECO:0000313" key="4">
    <source>
        <dbReference type="Proteomes" id="UP000233491"/>
    </source>
</evidence>
<dbReference type="PANTHER" id="PTHR38600:SF1">
    <property type="entry name" value="TRANSCRIPTIONAL REGULATORY PROTEIN"/>
    <property type="match status" value="1"/>
</dbReference>
<dbReference type="InterPro" id="IPR036390">
    <property type="entry name" value="WH_DNA-bd_sf"/>
</dbReference>
<evidence type="ECO:0000259" key="2">
    <source>
        <dbReference type="PROSITE" id="PS50987"/>
    </source>
</evidence>
<keyword evidence="4" id="KW-1185">Reference proteome</keyword>
<dbReference type="OrthoDB" id="9815653at2"/>
<dbReference type="Pfam" id="PF08327">
    <property type="entry name" value="AHSA1"/>
    <property type="match status" value="1"/>
</dbReference>
<proteinExistence type="inferred from homology"/>
<dbReference type="Proteomes" id="UP000233491">
    <property type="component" value="Unassembled WGS sequence"/>
</dbReference>
<reference evidence="3 4" key="1">
    <citation type="submission" date="2017-12" db="EMBL/GenBank/DDBJ databases">
        <title>Anaerobic carbon monoxide metabolism by Pleomorphomonas carboxyditropha sp. nov., a new mesophilic hydrogenogenic carboxidotroph.</title>
        <authorList>
            <person name="Esquivel-Elizondo S."/>
            <person name="Krajmalnik-Brown R."/>
        </authorList>
    </citation>
    <scope>NUCLEOTIDE SEQUENCE [LARGE SCALE GENOMIC DNA]</scope>
    <source>
        <strain evidence="3 4">R5-392</strain>
    </source>
</reference>
<dbReference type="Pfam" id="PF12840">
    <property type="entry name" value="HTH_20"/>
    <property type="match status" value="1"/>
</dbReference>
<dbReference type="SUPFAM" id="SSF46785">
    <property type="entry name" value="Winged helix' DNA-binding domain"/>
    <property type="match status" value="1"/>
</dbReference>
<sequence length="255" mass="28888">MDELFRALSDPTRRALLDALNVEDGQSLSSLESKFCMSRFGVAKHLKLLEDAGIIEVRKVGREKLHFLNAAPVREMYARWMQKYIVEQTGETFGLRDYTEGKMMSVVYESYIRASPQALWQALTDPEMRRKYQFGLKVVSDYRPGSDYTATGQGRLVFSGTIVEANPPWRLVTTYSAHWSEEVEKYGPSRVVVDIEKIEDTCRLVLTHDDLPRGASPQLYGGWPMVLSGLKTLLETGDILTTPGSLRWLDADDTP</sequence>
<accession>A0A2N3LX68</accession>